<gene>
    <name evidence="2" type="ORF">HETSPECPRED_002186</name>
</gene>
<keyword evidence="1" id="KW-0732">Signal</keyword>
<proteinExistence type="predicted"/>
<dbReference type="EMBL" id="CAJPDS010000146">
    <property type="protein sequence ID" value="CAF9940159.1"/>
    <property type="molecule type" value="Genomic_DNA"/>
</dbReference>
<protein>
    <submittedName>
        <fullName evidence="2">Uncharacterized protein</fullName>
    </submittedName>
</protein>
<feature type="chain" id="PRO_5034851811" evidence="1">
    <location>
        <begin position="21"/>
        <end position="200"/>
    </location>
</feature>
<dbReference type="Proteomes" id="UP000664521">
    <property type="component" value="Unassembled WGS sequence"/>
</dbReference>
<evidence type="ECO:0000256" key="1">
    <source>
        <dbReference type="SAM" id="SignalP"/>
    </source>
</evidence>
<feature type="signal peptide" evidence="1">
    <location>
        <begin position="1"/>
        <end position="20"/>
    </location>
</feature>
<comment type="caution">
    <text evidence="2">The sequence shown here is derived from an EMBL/GenBank/DDBJ whole genome shotgun (WGS) entry which is preliminary data.</text>
</comment>
<reference evidence="2" key="1">
    <citation type="submission" date="2021-03" db="EMBL/GenBank/DDBJ databases">
        <authorList>
            <person name="Tagirdzhanova G."/>
        </authorList>
    </citation>
    <scope>NUCLEOTIDE SEQUENCE</scope>
</reference>
<accession>A0A8H3PH39</accession>
<keyword evidence="3" id="KW-1185">Reference proteome</keyword>
<sequence>MLFSWPFISLLLHFFPVASAVICFSSHHILPTSKDCHELIDALEFLARYPPYNLPMTWSRHVEDTSSNRKLPKDYWLQGRGPSTCAIHIDAVPWNVDAEESFQLKSVANLGEVLVEQCVVRRRQLGLAYPGIRELVQVRIVRTDAPWLKGKTTVIKNVVRLGNGTSLWEATDKPRTVLNGTRPGVAVERRRVRELRSTRN</sequence>
<name>A0A8H3PH39_9LECA</name>
<dbReference type="OrthoDB" id="5328816at2759"/>
<dbReference type="AlphaFoldDB" id="A0A8H3PH39"/>
<evidence type="ECO:0000313" key="3">
    <source>
        <dbReference type="Proteomes" id="UP000664521"/>
    </source>
</evidence>
<organism evidence="2 3">
    <name type="scientific">Heterodermia speciosa</name>
    <dbReference type="NCBI Taxonomy" id="116794"/>
    <lineage>
        <taxon>Eukaryota</taxon>
        <taxon>Fungi</taxon>
        <taxon>Dikarya</taxon>
        <taxon>Ascomycota</taxon>
        <taxon>Pezizomycotina</taxon>
        <taxon>Lecanoromycetes</taxon>
        <taxon>OSLEUM clade</taxon>
        <taxon>Lecanoromycetidae</taxon>
        <taxon>Caliciales</taxon>
        <taxon>Physciaceae</taxon>
        <taxon>Heterodermia</taxon>
    </lineage>
</organism>
<evidence type="ECO:0000313" key="2">
    <source>
        <dbReference type="EMBL" id="CAF9940159.1"/>
    </source>
</evidence>